<gene>
    <name evidence="2" type="ORF">SPRG_12901</name>
</gene>
<feature type="compositionally biased region" description="Acidic residues" evidence="1">
    <location>
        <begin position="111"/>
        <end position="126"/>
    </location>
</feature>
<evidence type="ECO:0000313" key="2">
    <source>
        <dbReference type="EMBL" id="KDO21120.1"/>
    </source>
</evidence>
<protein>
    <submittedName>
        <fullName evidence="2">Uncharacterized protein</fullName>
    </submittedName>
</protein>
<dbReference type="KEGG" id="spar:SPRG_12901"/>
<evidence type="ECO:0000313" key="3">
    <source>
        <dbReference type="Proteomes" id="UP000030745"/>
    </source>
</evidence>
<dbReference type="AlphaFoldDB" id="A0A067BWB0"/>
<reference evidence="2 3" key="1">
    <citation type="journal article" date="2013" name="PLoS Genet.">
        <title>Distinctive expansion of potential virulence genes in the genome of the oomycete fish pathogen Saprolegnia parasitica.</title>
        <authorList>
            <person name="Jiang R.H."/>
            <person name="de Bruijn I."/>
            <person name="Haas B.J."/>
            <person name="Belmonte R."/>
            <person name="Lobach L."/>
            <person name="Christie J."/>
            <person name="van den Ackerveken G."/>
            <person name="Bottin A."/>
            <person name="Bulone V."/>
            <person name="Diaz-Moreno S.M."/>
            <person name="Dumas B."/>
            <person name="Fan L."/>
            <person name="Gaulin E."/>
            <person name="Govers F."/>
            <person name="Grenville-Briggs L.J."/>
            <person name="Horner N.R."/>
            <person name="Levin J.Z."/>
            <person name="Mammella M."/>
            <person name="Meijer H.J."/>
            <person name="Morris P."/>
            <person name="Nusbaum C."/>
            <person name="Oome S."/>
            <person name="Phillips A.J."/>
            <person name="van Rooyen D."/>
            <person name="Rzeszutek E."/>
            <person name="Saraiva M."/>
            <person name="Secombes C.J."/>
            <person name="Seidl M.F."/>
            <person name="Snel B."/>
            <person name="Stassen J.H."/>
            <person name="Sykes S."/>
            <person name="Tripathy S."/>
            <person name="van den Berg H."/>
            <person name="Vega-Arreguin J.C."/>
            <person name="Wawra S."/>
            <person name="Young S.K."/>
            <person name="Zeng Q."/>
            <person name="Dieguez-Uribeondo J."/>
            <person name="Russ C."/>
            <person name="Tyler B.M."/>
            <person name="van West P."/>
        </authorList>
    </citation>
    <scope>NUCLEOTIDE SEQUENCE [LARGE SCALE GENOMIC DNA]</scope>
    <source>
        <strain evidence="2 3">CBS 223.65</strain>
    </source>
</reference>
<dbReference type="EMBL" id="KK583294">
    <property type="protein sequence ID" value="KDO21120.1"/>
    <property type="molecule type" value="Genomic_DNA"/>
</dbReference>
<dbReference type="OMA" id="MTQVESV"/>
<dbReference type="GeneID" id="24134819"/>
<proteinExistence type="predicted"/>
<feature type="region of interest" description="Disordered" evidence="1">
    <location>
        <begin position="24"/>
        <end position="68"/>
    </location>
</feature>
<dbReference type="RefSeq" id="XP_012208121.1">
    <property type="nucleotide sequence ID" value="XM_012352731.1"/>
</dbReference>
<feature type="region of interest" description="Disordered" evidence="1">
    <location>
        <begin position="107"/>
        <end position="147"/>
    </location>
</feature>
<organism evidence="2 3">
    <name type="scientific">Saprolegnia parasitica (strain CBS 223.65)</name>
    <dbReference type="NCBI Taxonomy" id="695850"/>
    <lineage>
        <taxon>Eukaryota</taxon>
        <taxon>Sar</taxon>
        <taxon>Stramenopiles</taxon>
        <taxon>Oomycota</taxon>
        <taxon>Saprolegniomycetes</taxon>
        <taxon>Saprolegniales</taxon>
        <taxon>Saprolegniaceae</taxon>
        <taxon>Saprolegnia</taxon>
    </lineage>
</organism>
<dbReference type="VEuPathDB" id="FungiDB:SPRG_12901"/>
<sequence length="257" mass="28282">MTTTSPVPLREIMDEAYARAVAATHDDLPEGYDPRDFEDSLPDGYDPKDFEDDLPPGYDPRDFEDGSGYSVDALAADVDYALALSLQEAEADIDGSDYTSLVLTQASVSNDADDDDYDEDDEDDDVVPANFDFSVAPKDDKPKRKKRVQKDARRFYSAAKVAAVPRQLLALKGRLDDVDALMTFLSTQTNSLAIDLDGHKMFRAAATVRDDEFSLYVKGMEADMQVLLAYIMTQVESVVILAVKDLAAAPEPLVCLD</sequence>
<name>A0A067BWB0_SAPPC</name>
<dbReference type="OrthoDB" id="77961at2759"/>
<evidence type="ECO:0000256" key="1">
    <source>
        <dbReference type="SAM" id="MobiDB-lite"/>
    </source>
</evidence>
<feature type="compositionally biased region" description="Basic and acidic residues" evidence="1">
    <location>
        <begin position="24"/>
        <end position="38"/>
    </location>
</feature>
<keyword evidence="3" id="KW-1185">Reference proteome</keyword>
<dbReference type="Proteomes" id="UP000030745">
    <property type="component" value="Unassembled WGS sequence"/>
</dbReference>
<accession>A0A067BWB0</accession>